<name>A0ABN2YI55_9ACTN</name>
<proteinExistence type="predicted"/>
<evidence type="ECO:0000313" key="2">
    <source>
        <dbReference type="Proteomes" id="UP001500897"/>
    </source>
</evidence>
<dbReference type="Proteomes" id="UP001500897">
    <property type="component" value="Unassembled WGS sequence"/>
</dbReference>
<accession>A0ABN2YI55</accession>
<evidence type="ECO:0000313" key="1">
    <source>
        <dbReference type="EMBL" id="GAA2126484.1"/>
    </source>
</evidence>
<comment type="caution">
    <text evidence="1">The sequence shown here is derived from an EMBL/GenBank/DDBJ whole genome shotgun (WGS) entry which is preliminary data.</text>
</comment>
<keyword evidence="2" id="KW-1185">Reference proteome</keyword>
<organism evidence="1 2">
    <name type="scientific">Kitasatospora saccharophila</name>
    <dbReference type="NCBI Taxonomy" id="407973"/>
    <lineage>
        <taxon>Bacteria</taxon>
        <taxon>Bacillati</taxon>
        <taxon>Actinomycetota</taxon>
        <taxon>Actinomycetes</taxon>
        <taxon>Kitasatosporales</taxon>
        <taxon>Streptomycetaceae</taxon>
        <taxon>Kitasatospora</taxon>
    </lineage>
</organism>
<protein>
    <submittedName>
        <fullName evidence="1">Uncharacterized protein</fullName>
    </submittedName>
</protein>
<gene>
    <name evidence="1" type="ORF">GCM10009759_78910</name>
</gene>
<sequence>MRRLLPDQIASLYTGVGGYARAMELEQALEPLRRVLLERGTAGYPETVAVAVEAARTALAGGADTPSLWELGVLPEEDVLEARRLLAELEQELWPALRLPATLEARDRALARYCLRDLLDGRLDPLVAAERIGFELCPADDLDSPLWPVRRWLYLAEDQQEHGGGLTKELVAELHDLAAQLLAGPLS</sequence>
<dbReference type="EMBL" id="BAAANS010000123">
    <property type="protein sequence ID" value="GAA2126484.1"/>
    <property type="molecule type" value="Genomic_DNA"/>
</dbReference>
<reference evidence="1 2" key="1">
    <citation type="journal article" date="2019" name="Int. J. Syst. Evol. Microbiol.">
        <title>The Global Catalogue of Microorganisms (GCM) 10K type strain sequencing project: providing services to taxonomists for standard genome sequencing and annotation.</title>
        <authorList>
            <consortium name="The Broad Institute Genomics Platform"/>
            <consortium name="The Broad Institute Genome Sequencing Center for Infectious Disease"/>
            <person name="Wu L."/>
            <person name="Ma J."/>
        </authorList>
    </citation>
    <scope>NUCLEOTIDE SEQUENCE [LARGE SCALE GENOMIC DNA]</scope>
    <source>
        <strain evidence="1 2">JCM 14559</strain>
    </source>
</reference>